<reference evidence="4" key="1">
    <citation type="submission" date="2020-10" db="EMBL/GenBank/DDBJ databases">
        <authorList>
            <person name="Castelo-Branco R."/>
            <person name="Eusebio N."/>
            <person name="Adriana R."/>
            <person name="Vieira A."/>
            <person name="Brugerolle De Fraissinette N."/>
            <person name="Rezende De Castro R."/>
            <person name="Schneider M.P."/>
            <person name="Vasconcelos V."/>
            <person name="Leao P.N."/>
        </authorList>
    </citation>
    <scope>NUCLEOTIDE SEQUENCE</scope>
    <source>
        <strain evidence="4">LEGE 07157</strain>
    </source>
</reference>
<comment type="cofactor">
    <cofactor evidence="1">
        <name>pyridoxal 5'-phosphate</name>
        <dbReference type="ChEBI" id="CHEBI:597326"/>
    </cofactor>
</comment>
<keyword evidence="5" id="KW-1185">Reference proteome</keyword>
<dbReference type="SUPFAM" id="SSF55904">
    <property type="entry name" value="Ornithine decarboxylase C-terminal domain"/>
    <property type="match status" value="1"/>
</dbReference>
<dbReference type="EMBL" id="JADEWZ010000010">
    <property type="protein sequence ID" value="MBE9115889.1"/>
    <property type="molecule type" value="Genomic_DNA"/>
</dbReference>
<dbReference type="Proteomes" id="UP000654482">
    <property type="component" value="Unassembled WGS sequence"/>
</dbReference>
<dbReference type="AlphaFoldDB" id="A0A8J7DVN5"/>
<keyword evidence="2" id="KW-0663">Pyridoxal phosphate</keyword>
<sequence length="81" mass="8642">PSLALSPREAFFAPQETLPLQQTPGRISAELVCPYPPGIPVLMPGETISPNSLNTLQRILNLGGCITGCSDLTLKTLKVVR</sequence>
<dbReference type="InterPro" id="IPR036633">
    <property type="entry name" value="Prn/Lys/Arg_de-COase_C_sf"/>
</dbReference>
<evidence type="ECO:0000313" key="5">
    <source>
        <dbReference type="Proteomes" id="UP000654482"/>
    </source>
</evidence>
<organism evidence="4 5">
    <name type="scientific">Lusitaniella coriacea LEGE 07157</name>
    <dbReference type="NCBI Taxonomy" id="945747"/>
    <lineage>
        <taxon>Bacteria</taxon>
        <taxon>Bacillati</taxon>
        <taxon>Cyanobacteriota</taxon>
        <taxon>Cyanophyceae</taxon>
        <taxon>Spirulinales</taxon>
        <taxon>Lusitaniellaceae</taxon>
        <taxon>Lusitaniella</taxon>
    </lineage>
</organism>
<proteinExistence type="predicted"/>
<dbReference type="InterPro" id="IPR008286">
    <property type="entry name" value="Prn/Lys/Arg_de-COase_C"/>
</dbReference>
<evidence type="ECO:0000259" key="3">
    <source>
        <dbReference type="Pfam" id="PF03711"/>
    </source>
</evidence>
<dbReference type="Gene3D" id="3.90.100.10">
    <property type="entry name" value="Orn/Lys/Arg decarboxylase, C-terminal domain"/>
    <property type="match status" value="1"/>
</dbReference>
<dbReference type="PANTHER" id="PTHR43277:SF4">
    <property type="entry name" value="ARGININE DECARBOXYLASE"/>
    <property type="match status" value="1"/>
</dbReference>
<accession>A0A8J7DVN5</accession>
<feature type="domain" description="Orn/Lys/Arg decarboxylase C-terminal" evidence="3">
    <location>
        <begin position="14"/>
        <end position="55"/>
    </location>
</feature>
<comment type="caution">
    <text evidence="4">The sequence shown here is derived from an EMBL/GenBank/DDBJ whole genome shotgun (WGS) entry which is preliminary data.</text>
</comment>
<dbReference type="InterPro" id="IPR052357">
    <property type="entry name" value="Orn_Lys_Arg_decarboxylase-I"/>
</dbReference>
<feature type="non-terminal residue" evidence="4">
    <location>
        <position position="1"/>
    </location>
</feature>
<protein>
    <submittedName>
        <fullName evidence="4">Lysine decarboxylase</fullName>
    </submittedName>
</protein>
<dbReference type="PANTHER" id="PTHR43277">
    <property type="entry name" value="ARGININE DECARBOXYLASE"/>
    <property type="match status" value="1"/>
</dbReference>
<evidence type="ECO:0000256" key="1">
    <source>
        <dbReference type="ARBA" id="ARBA00001933"/>
    </source>
</evidence>
<evidence type="ECO:0000256" key="2">
    <source>
        <dbReference type="ARBA" id="ARBA00022898"/>
    </source>
</evidence>
<gene>
    <name evidence="4" type="ORF">IQ249_08290</name>
</gene>
<evidence type="ECO:0000313" key="4">
    <source>
        <dbReference type="EMBL" id="MBE9115889.1"/>
    </source>
</evidence>
<dbReference type="Pfam" id="PF03711">
    <property type="entry name" value="OKR_DC_1_C"/>
    <property type="match status" value="1"/>
</dbReference>
<dbReference type="GO" id="GO:0003824">
    <property type="term" value="F:catalytic activity"/>
    <property type="evidence" value="ECO:0007669"/>
    <property type="project" value="InterPro"/>
</dbReference>
<name>A0A8J7DVN5_9CYAN</name>